<dbReference type="PANTHER" id="PTHR34985">
    <property type="entry name" value="SLR0554 PROTEIN"/>
    <property type="match status" value="1"/>
</dbReference>
<dbReference type="Proteomes" id="UP001565220">
    <property type="component" value="Unassembled WGS sequence"/>
</dbReference>
<sequence>MNTEVNSKIKLKNDGIINIAVGRNRKELKWKNKQMKWSEFLDRVSQTTKTAETYEEYKKFSKGEQDNVKDVGGFVGGTLKNGRRKSNSLLNRCLLTLDVDYGKEGLWDTIEMLFDFGCCIYTTHKHSKNKPRFRLIIPLSRQVNPEEYGAVSRMVASDIGIDYFDDTTYEPSRLMYWPSTSQDGEFVFEYIDEKWLNPDEVLNKYEDWHDTSFWPESSRSIKKREKLADKQGNPREKGGIIGAFCRSYTVMDAVEKFLSDTYAPCADENRYTYTKGSTSGGLVIYENGDFAYSHHGTDPVSGKLCNAFDLVRLHKFGNLDVDVKEGTPINRMPSFKAMQEFSMKDNEVKRQIAEEHIKNAREDFAAGDDWIDKLEINSKGEFKTTLTNFVLIIGHDPALKGIAYNEHSERIETLSDMPWKRLKVGWSKGDDAGLSCYLEKNYKLWAPSKCQDALLKVAMEKSFHPVKEYLNSLTKWDGIERVDTLLIKYLGAEDSEYVRAVTRKTLCGAIARIMKPGIKFDTILVLNGQQGIGKSTLLSKLGGKFFSDSLTISDMHDKTAAEKLQGNWILEIGELAGIKKVDEDTLKSFLTRQDDKFRASYGRTVEEHPRQCIIVGSTNKETGFLRDTTGGRRFWPVKVYRNSRLKPWDIKDIDQIWSEALEMYNKGESLILGSSLNEAAEKAQIEAFESDEREGVVREYLDKLLPDNWVDMDLYERRSFLRCDDDLAPKVVGTVKREYVCIMEIWCELFGKDASTLKKSDSYEIGGIMRKIEGWKKDNDRIRLPIYGRQRVFKRETKGQ</sequence>
<dbReference type="SUPFAM" id="SSF52540">
    <property type="entry name" value="P-loop containing nucleoside triphosphate hydrolases"/>
    <property type="match status" value="1"/>
</dbReference>
<dbReference type="RefSeq" id="WP_369868432.1">
    <property type="nucleotide sequence ID" value="NZ_JBGFFE010000002.1"/>
</dbReference>
<reference evidence="2 3" key="1">
    <citation type="submission" date="2024-08" db="EMBL/GenBank/DDBJ databases">
        <title>Clostridium lapicellarii sp. nov., and Clostridium renhuaiense sp. nov., two species isolated from the mud in a fermentation cellar used for producing sauce-flavour Chinese liquors.</title>
        <authorList>
            <person name="Yang F."/>
            <person name="Wang H."/>
            <person name="Chen L.Q."/>
            <person name="Zhou N."/>
            <person name="Lu J.J."/>
            <person name="Pu X.X."/>
            <person name="Wan B."/>
            <person name="Wang L."/>
            <person name="Liu S.J."/>
        </authorList>
    </citation>
    <scope>NUCLEOTIDE SEQUENCE [LARGE SCALE GENOMIC DNA]</scope>
    <source>
        <strain evidence="2 3">MT-113</strain>
    </source>
</reference>
<dbReference type="Pfam" id="PF05272">
    <property type="entry name" value="VapE-like_dom"/>
    <property type="match status" value="1"/>
</dbReference>
<dbReference type="InterPro" id="IPR027417">
    <property type="entry name" value="P-loop_NTPase"/>
</dbReference>
<dbReference type="InterPro" id="IPR007936">
    <property type="entry name" value="VapE-like_dom"/>
</dbReference>
<name>A0ABV4DWE5_9CLOT</name>
<comment type="caution">
    <text evidence="2">The sequence shown here is derived from an EMBL/GenBank/DDBJ whole genome shotgun (WGS) entry which is preliminary data.</text>
</comment>
<gene>
    <name evidence="2" type="ORF">AB8S09_02385</name>
</gene>
<keyword evidence="3" id="KW-1185">Reference proteome</keyword>
<evidence type="ECO:0000259" key="1">
    <source>
        <dbReference type="Pfam" id="PF05272"/>
    </source>
</evidence>
<feature type="domain" description="Virulence-associated protein E-like" evidence="1">
    <location>
        <begin position="470"/>
        <end position="686"/>
    </location>
</feature>
<dbReference type="EMBL" id="JBGFFE010000002">
    <property type="protein sequence ID" value="MEY8762500.1"/>
    <property type="molecule type" value="Genomic_DNA"/>
</dbReference>
<evidence type="ECO:0000313" key="3">
    <source>
        <dbReference type="Proteomes" id="UP001565220"/>
    </source>
</evidence>
<organism evidence="2 3">
    <name type="scientific">Clostridium lapidicellarium</name>
    <dbReference type="NCBI Taxonomy" id="3240931"/>
    <lineage>
        <taxon>Bacteria</taxon>
        <taxon>Bacillati</taxon>
        <taxon>Bacillota</taxon>
        <taxon>Clostridia</taxon>
        <taxon>Eubacteriales</taxon>
        <taxon>Clostridiaceae</taxon>
        <taxon>Clostridium</taxon>
    </lineage>
</organism>
<accession>A0ABV4DWE5</accession>
<dbReference type="PANTHER" id="PTHR34985:SF1">
    <property type="entry name" value="SLR0554 PROTEIN"/>
    <property type="match status" value="1"/>
</dbReference>
<protein>
    <submittedName>
        <fullName evidence="2">VapE domain-containing protein</fullName>
    </submittedName>
</protein>
<proteinExistence type="predicted"/>
<evidence type="ECO:0000313" key="2">
    <source>
        <dbReference type="EMBL" id="MEY8762500.1"/>
    </source>
</evidence>